<evidence type="ECO:0000256" key="10">
    <source>
        <dbReference type="HAMAP-Rule" id="MF_00366"/>
    </source>
</evidence>
<comment type="similarity">
    <text evidence="1 10">Belongs to the RNA polymerase subunit omega family.</text>
</comment>
<dbReference type="PANTHER" id="PTHR34476:SF1">
    <property type="entry name" value="DNA-DIRECTED RNA POLYMERASE SUBUNIT OMEGA"/>
    <property type="match status" value="1"/>
</dbReference>
<sequence length="72" mass="8088">MMLYPPMSELVSKVGSRYLLVNLVARRARDISQKAEEEGESLDRKPISTAIDEVYTGKLTITSQGTENEEIE</sequence>
<comment type="function">
    <text evidence="10">Promotes RNA polymerase assembly. Latches the N- and C-terminal regions of the beta' subunit thereby facilitating its interaction with the beta and alpha subunits.</text>
</comment>
<evidence type="ECO:0000256" key="8">
    <source>
        <dbReference type="ARBA" id="ARBA00029924"/>
    </source>
</evidence>
<comment type="subunit">
    <text evidence="10">The RNAP catalytic core consists of 2 alpha, 1 beta, 1 beta' and 1 omega subunit. When a sigma factor is associated with the core the holoenzyme is formed, which can initiate transcription.</text>
</comment>
<evidence type="ECO:0000256" key="5">
    <source>
        <dbReference type="ARBA" id="ARBA00022679"/>
    </source>
</evidence>
<dbReference type="InterPro" id="IPR003716">
    <property type="entry name" value="DNA-dir_RNA_pol_omega"/>
</dbReference>
<evidence type="ECO:0000313" key="12">
    <source>
        <dbReference type="Proteomes" id="UP000824238"/>
    </source>
</evidence>
<dbReference type="NCBIfam" id="TIGR00690">
    <property type="entry name" value="rpoZ"/>
    <property type="match status" value="1"/>
</dbReference>
<evidence type="ECO:0000313" key="11">
    <source>
        <dbReference type="EMBL" id="HIR55973.1"/>
    </source>
</evidence>
<evidence type="ECO:0000256" key="3">
    <source>
        <dbReference type="ARBA" id="ARBA00013725"/>
    </source>
</evidence>
<dbReference type="InterPro" id="IPR036161">
    <property type="entry name" value="RPB6/omega-like_sf"/>
</dbReference>
<dbReference type="EC" id="2.7.7.6" evidence="2 10"/>
<dbReference type="Proteomes" id="UP000824238">
    <property type="component" value="Unassembled WGS sequence"/>
</dbReference>
<dbReference type="SUPFAM" id="SSF63562">
    <property type="entry name" value="RPB6/omega subunit-like"/>
    <property type="match status" value="1"/>
</dbReference>
<dbReference type="Pfam" id="PF01192">
    <property type="entry name" value="RNA_pol_Rpb6"/>
    <property type="match status" value="1"/>
</dbReference>
<dbReference type="GO" id="GO:0000428">
    <property type="term" value="C:DNA-directed RNA polymerase complex"/>
    <property type="evidence" value="ECO:0007669"/>
    <property type="project" value="UniProtKB-KW"/>
</dbReference>
<evidence type="ECO:0000256" key="6">
    <source>
        <dbReference type="ARBA" id="ARBA00022695"/>
    </source>
</evidence>
<evidence type="ECO:0000256" key="4">
    <source>
        <dbReference type="ARBA" id="ARBA00022478"/>
    </source>
</evidence>
<organism evidence="11 12">
    <name type="scientific">Candidatus Scatomorpha intestinigallinarum</name>
    <dbReference type="NCBI Taxonomy" id="2840923"/>
    <lineage>
        <taxon>Bacteria</taxon>
        <taxon>Bacillati</taxon>
        <taxon>Bacillota</taxon>
        <taxon>Clostridia</taxon>
        <taxon>Eubacteriales</taxon>
        <taxon>Candidatus Scatomorpha</taxon>
    </lineage>
</organism>
<dbReference type="InterPro" id="IPR006110">
    <property type="entry name" value="Pol_omega/Rpo6/RPB6"/>
</dbReference>
<dbReference type="GO" id="GO:0003899">
    <property type="term" value="F:DNA-directed RNA polymerase activity"/>
    <property type="evidence" value="ECO:0007669"/>
    <property type="project" value="UniProtKB-UniRule"/>
</dbReference>
<keyword evidence="5 10" id="KW-0808">Transferase</keyword>
<gene>
    <name evidence="10 11" type="primary">rpoZ</name>
    <name evidence="11" type="ORF">IAD36_10320</name>
</gene>
<evidence type="ECO:0000256" key="7">
    <source>
        <dbReference type="ARBA" id="ARBA00023163"/>
    </source>
</evidence>
<dbReference type="SMART" id="SM01409">
    <property type="entry name" value="RNA_pol_Rpb6"/>
    <property type="match status" value="1"/>
</dbReference>
<comment type="caution">
    <text evidence="11">The sequence shown here is derived from an EMBL/GenBank/DDBJ whole genome shotgun (WGS) entry which is preliminary data.</text>
</comment>
<keyword evidence="7 10" id="KW-0804">Transcription</keyword>
<dbReference type="EMBL" id="DVHH01000250">
    <property type="protein sequence ID" value="HIR55973.1"/>
    <property type="molecule type" value="Genomic_DNA"/>
</dbReference>
<dbReference type="Gene3D" id="3.90.940.10">
    <property type="match status" value="1"/>
</dbReference>
<accession>A0A9D1J093</accession>
<dbReference type="GO" id="GO:0003677">
    <property type="term" value="F:DNA binding"/>
    <property type="evidence" value="ECO:0007669"/>
    <property type="project" value="UniProtKB-UniRule"/>
</dbReference>
<evidence type="ECO:0000256" key="9">
    <source>
        <dbReference type="ARBA" id="ARBA00048552"/>
    </source>
</evidence>
<keyword evidence="6 10" id="KW-0548">Nucleotidyltransferase</keyword>
<reference evidence="11" key="2">
    <citation type="journal article" date="2021" name="PeerJ">
        <title>Extensive microbial diversity within the chicken gut microbiome revealed by metagenomics and culture.</title>
        <authorList>
            <person name="Gilroy R."/>
            <person name="Ravi A."/>
            <person name="Getino M."/>
            <person name="Pursley I."/>
            <person name="Horton D.L."/>
            <person name="Alikhan N.F."/>
            <person name="Baker D."/>
            <person name="Gharbi K."/>
            <person name="Hall N."/>
            <person name="Watson M."/>
            <person name="Adriaenssens E.M."/>
            <person name="Foster-Nyarko E."/>
            <person name="Jarju S."/>
            <person name="Secka A."/>
            <person name="Antonio M."/>
            <person name="Oren A."/>
            <person name="Chaudhuri R.R."/>
            <person name="La Ragione R."/>
            <person name="Hildebrand F."/>
            <person name="Pallen M.J."/>
        </authorList>
    </citation>
    <scope>NUCLEOTIDE SEQUENCE</scope>
    <source>
        <strain evidence="11">ChiGjej3B3-7149</strain>
    </source>
</reference>
<proteinExistence type="inferred from homology"/>
<comment type="catalytic activity">
    <reaction evidence="9 10">
        <text>RNA(n) + a ribonucleoside 5'-triphosphate = RNA(n+1) + diphosphate</text>
        <dbReference type="Rhea" id="RHEA:21248"/>
        <dbReference type="Rhea" id="RHEA-COMP:14527"/>
        <dbReference type="Rhea" id="RHEA-COMP:17342"/>
        <dbReference type="ChEBI" id="CHEBI:33019"/>
        <dbReference type="ChEBI" id="CHEBI:61557"/>
        <dbReference type="ChEBI" id="CHEBI:140395"/>
        <dbReference type="EC" id="2.7.7.6"/>
    </reaction>
</comment>
<dbReference type="AlphaFoldDB" id="A0A9D1J093"/>
<keyword evidence="4 10" id="KW-0240">DNA-directed RNA polymerase</keyword>
<dbReference type="HAMAP" id="MF_00366">
    <property type="entry name" value="RNApol_bact_RpoZ"/>
    <property type="match status" value="1"/>
</dbReference>
<dbReference type="PANTHER" id="PTHR34476">
    <property type="entry name" value="DNA-DIRECTED RNA POLYMERASE SUBUNIT OMEGA"/>
    <property type="match status" value="1"/>
</dbReference>
<evidence type="ECO:0000256" key="2">
    <source>
        <dbReference type="ARBA" id="ARBA00012418"/>
    </source>
</evidence>
<reference evidence="11" key="1">
    <citation type="submission" date="2020-10" db="EMBL/GenBank/DDBJ databases">
        <authorList>
            <person name="Gilroy R."/>
        </authorList>
    </citation>
    <scope>NUCLEOTIDE SEQUENCE</scope>
    <source>
        <strain evidence="11">ChiGjej3B3-7149</strain>
    </source>
</reference>
<evidence type="ECO:0000256" key="1">
    <source>
        <dbReference type="ARBA" id="ARBA00006711"/>
    </source>
</evidence>
<protein>
    <recommendedName>
        <fullName evidence="3 10">DNA-directed RNA polymerase subunit omega</fullName>
        <shortName evidence="10">RNAP omega subunit</shortName>
        <ecNumber evidence="2 10">2.7.7.6</ecNumber>
    </recommendedName>
    <alternativeName>
        <fullName evidence="10">RNA polymerase omega subunit</fullName>
    </alternativeName>
    <alternativeName>
        <fullName evidence="8 10">Transcriptase subunit omega</fullName>
    </alternativeName>
</protein>
<name>A0A9D1J093_9FIRM</name>
<dbReference type="GO" id="GO:0006351">
    <property type="term" value="P:DNA-templated transcription"/>
    <property type="evidence" value="ECO:0007669"/>
    <property type="project" value="UniProtKB-UniRule"/>
</dbReference>